<dbReference type="Pfam" id="PF00196">
    <property type="entry name" value="GerE"/>
    <property type="match status" value="1"/>
</dbReference>
<evidence type="ECO:0000313" key="4">
    <source>
        <dbReference type="Proteomes" id="UP000761264"/>
    </source>
</evidence>
<dbReference type="PANTHER" id="PTHR45566">
    <property type="entry name" value="HTH-TYPE TRANSCRIPTIONAL REGULATOR YHJB-RELATED"/>
    <property type="match status" value="1"/>
</dbReference>
<organism evidence="3 4">
    <name type="scientific">Pelagibius litoralis</name>
    <dbReference type="NCBI Taxonomy" id="374515"/>
    <lineage>
        <taxon>Bacteria</taxon>
        <taxon>Pseudomonadati</taxon>
        <taxon>Pseudomonadota</taxon>
        <taxon>Alphaproteobacteria</taxon>
        <taxon>Rhodospirillales</taxon>
        <taxon>Rhodovibrionaceae</taxon>
        <taxon>Pelagibius</taxon>
    </lineage>
</organism>
<dbReference type="EMBL" id="JAAQPH010000041">
    <property type="protein sequence ID" value="NIA72356.1"/>
    <property type="molecule type" value="Genomic_DNA"/>
</dbReference>
<dbReference type="SUPFAM" id="SSF46894">
    <property type="entry name" value="C-terminal effector domain of the bipartite response regulators"/>
    <property type="match status" value="1"/>
</dbReference>
<dbReference type="InterPro" id="IPR000792">
    <property type="entry name" value="Tscrpt_reg_LuxR_C"/>
</dbReference>
<name>A0A967F357_9PROT</name>
<evidence type="ECO:0000259" key="2">
    <source>
        <dbReference type="PROSITE" id="PS50043"/>
    </source>
</evidence>
<feature type="region of interest" description="Disordered" evidence="1">
    <location>
        <begin position="179"/>
        <end position="202"/>
    </location>
</feature>
<keyword evidence="4" id="KW-1185">Reference proteome</keyword>
<dbReference type="Gene3D" id="3.40.50.2300">
    <property type="match status" value="1"/>
</dbReference>
<dbReference type="CDD" id="cd06170">
    <property type="entry name" value="LuxR_C_like"/>
    <property type="match status" value="1"/>
</dbReference>
<dbReference type="InterPro" id="IPR051015">
    <property type="entry name" value="EvgA-like"/>
</dbReference>
<gene>
    <name evidence="3" type="ORF">HBA54_27585</name>
</gene>
<dbReference type="AlphaFoldDB" id="A0A967F357"/>
<evidence type="ECO:0000313" key="3">
    <source>
        <dbReference type="EMBL" id="NIA72356.1"/>
    </source>
</evidence>
<proteinExistence type="predicted"/>
<feature type="domain" description="HTH luxR-type" evidence="2">
    <location>
        <begin position="194"/>
        <end position="259"/>
    </location>
</feature>
<dbReference type="GO" id="GO:0003677">
    <property type="term" value="F:DNA binding"/>
    <property type="evidence" value="ECO:0007669"/>
    <property type="project" value="InterPro"/>
</dbReference>
<dbReference type="SUPFAM" id="SSF52172">
    <property type="entry name" value="CheY-like"/>
    <property type="match status" value="1"/>
</dbReference>
<dbReference type="PROSITE" id="PS50043">
    <property type="entry name" value="HTH_LUXR_2"/>
    <property type="match status" value="1"/>
</dbReference>
<reference evidence="3" key="1">
    <citation type="submission" date="2020-03" db="EMBL/GenBank/DDBJ databases">
        <title>Genome of Pelagibius litoralis DSM 21314T.</title>
        <authorList>
            <person name="Wang G."/>
        </authorList>
    </citation>
    <scope>NUCLEOTIDE SEQUENCE</scope>
    <source>
        <strain evidence="3">DSM 21314</strain>
    </source>
</reference>
<dbReference type="InterPro" id="IPR016032">
    <property type="entry name" value="Sig_transdc_resp-reg_C-effctor"/>
</dbReference>
<dbReference type="RefSeq" id="WP_167231600.1">
    <property type="nucleotide sequence ID" value="NZ_JAAQPH010000041.1"/>
</dbReference>
<sequence length="264" mass="28843">MISRSLSEDRPSNEKVTAIRAVAETGNSEPSHRPVLALLDPRPLTRESFSQLFRTATRDYVVLPLPGPKDLLTLADDVVDSVKLLVLSIASQGIGDKSVRDNIIELRHNFHDCPIIVLGDRTNGGQVTQAMRQGVNGYIPTTLTATVVKEALRLVRAGGIFLPASALVDALARVSPLHGESHADEPLEEDDDTEPHHGPSFTPRQQQVLAHLCRGDPNKVIAYELSMQESTVKVHIRQIMKKLKATNRTQAALYAMKLVGSAKS</sequence>
<dbReference type="PRINTS" id="PR00038">
    <property type="entry name" value="HTHLUXR"/>
</dbReference>
<dbReference type="GO" id="GO:0006355">
    <property type="term" value="P:regulation of DNA-templated transcription"/>
    <property type="evidence" value="ECO:0007669"/>
    <property type="project" value="InterPro"/>
</dbReference>
<dbReference type="InterPro" id="IPR011006">
    <property type="entry name" value="CheY-like_superfamily"/>
</dbReference>
<comment type="caution">
    <text evidence="3">The sequence shown here is derived from an EMBL/GenBank/DDBJ whole genome shotgun (WGS) entry which is preliminary data.</text>
</comment>
<dbReference type="PANTHER" id="PTHR45566:SF1">
    <property type="entry name" value="HTH-TYPE TRANSCRIPTIONAL REGULATOR YHJB-RELATED"/>
    <property type="match status" value="1"/>
</dbReference>
<evidence type="ECO:0000256" key="1">
    <source>
        <dbReference type="SAM" id="MobiDB-lite"/>
    </source>
</evidence>
<accession>A0A967F357</accession>
<dbReference type="Proteomes" id="UP000761264">
    <property type="component" value="Unassembled WGS sequence"/>
</dbReference>
<dbReference type="SMART" id="SM00421">
    <property type="entry name" value="HTH_LUXR"/>
    <property type="match status" value="1"/>
</dbReference>
<protein>
    <submittedName>
        <fullName evidence="3">Response regulator transcription factor</fullName>
    </submittedName>
</protein>